<evidence type="ECO:0000313" key="2">
    <source>
        <dbReference type="EMBL" id="OQW49541.1"/>
    </source>
</evidence>
<dbReference type="PANTHER" id="PTHR34215:SF1">
    <property type="entry name" value="YLXR DOMAIN-CONTAINING PROTEIN"/>
    <property type="match status" value="1"/>
</dbReference>
<dbReference type="CDD" id="cd00279">
    <property type="entry name" value="YlxR"/>
    <property type="match status" value="1"/>
</dbReference>
<dbReference type="NCBIfam" id="NF006622">
    <property type="entry name" value="PRK09190.1"/>
    <property type="match status" value="1"/>
</dbReference>
<organism evidence="2 3">
    <name type="scientific">Candidatus Raskinella chloraquaticus</name>
    <dbReference type="NCBI Taxonomy" id="1951219"/>
    <lineage>
        <taxon>Bacteria</taxon>
        <taxon>Pseudomonadati</taxon>
        <taxon>Pseudomonadota</taxon>
        <taxon>Alphaproteobacteria</taxon>
        <taxon>Hyphomicrobiales</taxon>
        <taxon>Phreatobacteraceae</taxon>
        <taxon>Candidatus Raskinella</taxon>
    </lineage>
</organism>
<name>A0A1W9HQL7_9HYPH</name>
<dbReference type="SUPFAM" id="SSF55315">
    <property type="entry name" value="L30e-like"/>
    <property type="match status" value="1"/>
</dbReference>
<dbReference type="EMBL" id="LWDL01000031">
    <property type="protein sequence ID" value="OQW49541.1"/>
    <property type="molecule type" value="Genomic_DNA"/>
</dbReference>
<accession>A0A1W9HQL7</accession>
<evidence type="ECO:0000259" key="1">
    <source>
        <dbReference type="Pfam" id="PF04296"/>
    </source>
</evidence>
<protein>
    <recommendedName>
        <fullName evidence="1">YlxR domain-containing protein</fullName>
    </recommendedName>
</protein>
<dbReference type="InterPro" id="IPR007393">
    <property type="entry name" value="YlxR_dom"/>
</dbReference>
<dbReference type="Gene3D" id="3.30.1330.30">
    <property type="match status" value="1"/>
</dbReference>
<comment type="caution">
    <text evidence="2">The sequence shown here is derived from an EMBL/GenBank/DDBJ whole genome shotgun (WGS) entry which is preliminary data.</text>
</comment>
<sequence length="210" mass="22471">MADGEHDGGKPRGRLERMCALTRELRPVDRLIRFVLAPDGSLAADLKAVLPGRGVWISANRRAVGEAQRKRVFARALKRPVAIIDTLEDDVEALLVKRARDSLSLAMKAGQVVSGFAQVEAALKQGALGLLHARDGAEDGCVRLDRLFRAVSGDSAPIWKVFAGSDLDLALGRSNVVHAALLNGSAAQACLARIVLLSAYRNDGMEAENV</sequence>
<dbReference type="AlphaFoldDB" id="A0A1W9HQL7"/>
<dbReference type="InterPro" id="IPR037465">
    <property type="entry name" value="YlxR"/>
</dbReference>
<dbReference type="SUPFAM" id="SSF64376">
    <property type="entry name" value="YlxR-like"/>
    <property type="match status" value="1"/>
</dbReference>
<dbReference type="InterPro" id="IPR029064">
    <property type="entry name" value="Ribosomal_eL30-like_sf"/>
</dbReference>
<feature type="domain" description="YlxR" evidence="1">
    <location>
        <begin position="17"/>
        <end position="92"/>
    </location>
</feature>
<proteinExistence type="predicted"/>
<dbReference type="Pfam" id="PF04296">
    <property type="entry name" value="YlxR"/>
    <property type="match status" value="1"/>
</dbReference>
<dbReference type="InterPro" id="IPR035931">
    <property type="entry name" value="YlxR-like_sf"/>
</dbReference>
<dbReference type="STRING" id="1827387.A4S15_02050"/>
<reference evidence="2 3" key="1">
    <citation type="journal article" date="2017" name="Water Res.">
        <title>Comammox in drinking water systems.</title>
        <authorList>
            <person name="Wang Y."/>
            <person name="Ma L."/>
            <person name="Mao Y."/>
            <person name="Jiang X."/>
            <person name="Xia Y."/>
            <person name="Yu K."/>
            <person name="Li B."/>
            <person name="Zhang T."/>
        </authorList>
    </citation>
    <scope>NUCLEOTIDE SEQUENCE [LARGE SCALE GENOMIC DNA]</scope>
    <source>
        <strain evidence="2">SG_bin8</strain>
    </source>
</reference>
<evidence type="ECO:0000313" key="3">
    <source>
        <dbReference type="Proteomes" id="UP000192872"/>
    </source>
</evidence>
<dbReference type="Gene3D" id="3.30.1230.10">
    <property type="entry name" value="YlxR-like"/>
    <property type="match status" value="1"/>
</dbReference>
<gene>
    <name evidence="2" type="ORF">A4S15_02050</name>
</gene>
<dbReference type="PANTHER" id="PTHR34215">
    <property type="entry name" value="BLL0784 PROTEIN"/>
    <property type="match status" value="1"/>
</dbReference>
<dbReference type="Proteomes" id="UP000192872">
    <property type="component" value="Unassembled WGS sequence"/>
</dbReference>